<name>A0AAV2IFE2_LYMST</name>
<sequence>MLSTIMLCSCLLLSVQGYVNYAEPDPTSYQGVCREDERHEFVSVENVTRLLSVCRKANATRIVFPQTDLCSYNSKKKLFFGEIESRTKMVILKWACPVPVLPKQATVLGSEELPDADGCQSLTLGLDKCPLLKLSFTVIQSSNLVRCLPANNDTYVTPGGCDHISGSGREAIFTCRCTIAIPGELNKVQAT</sequence>
<dbReference type="AlphaFoldDB" id="A0AAV2IFE2"/>
<reference evidence="2 3" key="1">
    <citation type="submission" date="2024-04" db="EMBL/GenBank/DDBJ databases">
        <authorList>
            <consortium name="Genoscope - CEA"/>
            <person name="William W."/>
        </authorList>
    </citation>
    <scope>NUCLEOTIDE SEQUENCE [LARGE SCALE GENOMIC DNA]</scope>
</reference>
<protein>
    <recommendedName>
        <fullName evidence="4">Secreted protein</fullName>
    </recommendedName>
</protein>
<feature type="signal peptide" evidence="1">
    <location>
        <begin position="1"/>
        <end position="17"/>
    </location>
</feature>
<accession>A0AAV2IFE2</accession>
<keyword evidence="3" id="KW-1185">Reference proteome</keyword>
<evidence type="ECO:0000313" key="3">
    <source>
        <dbReference type="Proteomes" id="UP001497497"/>
    </source>
</evidence>
<keyword evidence="1" id="KW-0732">Signal</keyword>
<evidence type="ECO:0000256" key="1">
    <source>
        <dbReference type="SAM" id="SignalP"/>
    </source>
</evidence>
<comment type="caution">
    <text evidence="2">The sequence shown here is derived from an EMBL/GenBank/DDBJ whole genome shotgun (WGS) entry which is preliminary data.</text>
</comment>
<dbReference type="Proteomes" id="UP001497497">
    <property type="component" value="Unassembled WGS sequence"/>
</dbReference>
<proteinExistence type="predicted"/>
<evidence type="ECO:0008006" key="4">
    <source>
        <dbReference type="Google" id="ProtNLM"/>
    </source>
</evidence>
<feature type="chain" id="PRO_5043449729" description="Secreted protein" evidence="1">
    <location>
        <begin position="18"/>
        <end position="191"/>
    </location>
</feature>
<dbReference type="EMBL" id="CAXITT010000662">
    <property type="protein sequence ID" value="CAL1544959.1"/>
    <property type="molecule type" value="Genomic_DNA"/>
</dbReference>
<organism evidence="2 3">
    <name type="scientific">Lymnaea stagnalis</name>
    <name type="common">Great pond snail</name>
    <name type="synonym">Helix stagnalis</name>
    <dbReference type="NCBI Taxonomy" id="6523"/>
    <lineage>
        <taxon>Eukaryota</taxon>
        <taxon>Metazoa</taxon>
        <taxon>Spiralia</taxon>
        <taxon>Lophotrochozoa</taxon>
        <taxon>Mollusca</taxon>
        <taxon>Gastropoda</taxon>
        <taxon>Heterobranchia</taxon>
        <taxon>Euthyneura</taxon>
        <taxon>Panpulmonata</taxon>
        <taxon>Hygrophila</taxon>
        <taxon>Lymnaeoidea</taxon>
        <taxon>Lymnaeidae</taxon>
        <taxon>Lymnaea</taxon>
    </lineage>
</organism>
<evidence type="ECO:0000313" key="2">
    <source>
        <dbReference type="EMBL" id="CAL1544959.1"/>
    </source>
</evidence>
<gene>
    <name evidence="2" type="ORF">GSLYS_00018442001</name>
</gene>